<dbReference type="InParanoid" id="A2FX62"/>
<evidence type="ECO:0000313" key="1">
    <source>
        <dbReference type="EMBL" id="EAX90508.1"/>
    </source>
</evidence>
<reference evidence="1" key="1">
    <citation type="submission" date="2006-10" db="EMBL/GenBank/DDBJ databases">
        <authorList>
            <person name="Amadeo P."/>
            <person name="Zhao Q."/>
            <person name="Wortman J."/>
            <person name="Fraser-Liggett C."/>
            <person name="Carlton J."/>
        </authorList>
    </citation>
    <scope>NUCLEOTIDE SEQUENCE</scope>
    <source>
        <strain evidence="1">G3</strain>
    </source>
</reference>
<reference evidence="1" key="2">
    <citation type="journal article" date="2007" name="Science">
        <title>Draft genome sequence of the sexually transmitted pathogen Trichomonas vaginalis.</title>
        <authorList>
            <person name="Carlton J.M."/>
            <person name="Hirt R.P."/>
            <person name="Silva J.C."/>
            <person name="Delcher A.L."/>
            <person name="Schatz M."/>
            <person name="Zhao Q."/>
            <person name="Wortman J.R."/>
            <person name="Bidwell S.L."/>
            <person name="Alsmark U.C.M."/>
            <person name="Besteiro S."/>
            <person name="Sicheritz-Ponten T."/>
            <person name="Noel C.J."/>
            <person name="Dacks J.B."/>
            <person name="Foster P.G."/>
            <person name="Simillion C."/>
            <person name="Van de Peer Y."/>
            <person name="Miranda-Saavedra D."/>
            <person name="Barton G.J."/>
            <person name="Westrop G.D."/>
            <person name="Mueller S."/>
            <person name="Dessi D."/>
            <person name="Fiori P.L."/>
            <person name="Ren Q."/>
            <person name="Paulsen I."/>
            <person name="Zhang H."/>
            <person name="Bastida-Corcuera F.D."/>
            <person name="Simoes-Barbosa A."/>
            <person name="Brown M.T."/>
            <person name="Hayes R.D."/>
            <person name="Mukherjee M."/>
            <person name="Okumura C.Y."/>
            <person name="Schneider R."/>
            <person name="Smith A.J."/>
            <person name="Vanacova S."/>
            <person name="Villalvazo M."/>
            <person name="Haas B.J."/>
            <person name="Pertea M."/>
            <person name="Feldblyum T.V."/>
            <person name="Utterback T.R."/>
            <person name="Shu C.L."/>
            <person name="Osoegawa K."/>
            <person name="de Jong P.J."/>
            <person name="Hrdy I."/>
            <person name="Horvathova L."/>
            <person name="Zubacova Z."/>
            <person name="Dolezal P."/>
            <person name="Malik S.B."/>
            <person name="Logsdon J.M. Jr."/>
            <person name="Henze K."/>
            <person name="Gupta A."/>
            <person name="Wang C.C."/>
            <person name="Dunne R.L."/>
            <person name="Upcroft J.A."/>
            <person name="Upcroft P."/>
            <person name="White O."/>
            <person name="Salzberg S.L."/>
            <person name="Tang P."/>
            <person name="Chiu C.-H."/>
            <person name="Lee Y.-S."/>
            <person name="Embley T.M."/>
            <person name="Coombs G.H."/>
            <person name="Mottram J.C."/>
            <person name="Tachezy J."/>
            <person name="Fraser-Liggett C.M."/>
            <person name="Johnson P.J."/>
        </authorList>
    </citation>
    <scope>NUCLEOTIDE SEQUENCE [LARGE SCALE GENOMIC DNA]</scope>
    <source>
        <strain evidence="1">G3</strain>
    </source>
</reference>
<sequence>MKFPSVCSGSMTDAAIKACKYVNALQSIMSDVLGYIKKGENSKEICMKHGYCPQKNNIPHRDIKRKIPRRTLKIH</sequence>
<dbReference type="VEuPathDB" id="TrichDB:TVAG_311360"/>
<dbReference type="VEuPathDB" id="TrichDB:TVAGG3_0244220"/>
<gene>
    <name evidence="1" type="ORF">TVAG_311360</name>
</gene>
<dbReference type="RefSeq" id="XP_001303438.1">
    <property type="nucleotide sequence ID" value="XM_001303437.1"/>
</dbReference>
<keyword evidence="2" id="KW-1185">Reference proteome</keyword>
<accession>A2FX62</accession>
<evidence type="ECO:0000313" key="2">
    <source>
        <dbReference type="Proteomes" id="UP000001542"/>
    </source>
</evidence>
<proteinExistence type="predicted"/>
<name>A2FX62_TRIV3</name>
<dbReference type="Proteomes" id="UP000001542">
    <property type="component" value="Unassembled WGS sequence"/>
</dbReference>
<dbReference type="AlphaFoldDB" id="A2FX62"/>
<dbReference type="EMBL" id="DS114102">
    <property type="protein sequence ID" value="EAX90508.1"/>
    <property type="molecule type" value="Genomic_DNA"/>
</dbReference>
<dbReference type="KEGG" id="tva:4748194"/>
<dbReference type="SMR" id="A2FX62"/>
<organism evidence="1 2">
    <name type="scientific">Trichomonas vaginalis (strain ATCC PRA-98 / G3)</name>
    <dbReference type="NCBI Taxonomy" id="412133"/>
    <lineage>
        <taxon>Eukaryota</taxon>
        <taxon>Metamonada</taxon>
        <taxon>Parabasalia</taxon>
        <taxon>Trichomonadida</taxon>
        <taxon>Trichomonadidae</taxon>
        <taxon>Trichomonas</taxon>
    </lineage>
</organism>
<protein>
    <submittedName>
        <fullName evidence="1">Uncharacterized protein</fullName>
    </submittedName>
</protein>